<evidence type="ECO:0000256" key="8">
    <source>
        <dbReference type="ARBA" id="ARBA00083566"/>
    </source>
</evidence>
<dbReference type="InterPro" id="IPR040122">
    <property type="entry name" value="Importin_beta"/>
</dbReference>
<dbReference type="SMART" id="SM00913">
    <property type="entry name" value="IBN_N"/>
    <property type="match status" value="1"/>
</dbReference>
<dbReference type="GO" id="GO:0031267">
    <property type="term" value="F:small GTPase binding"/>
    <property type="evidence" value="ECO:0007669"/>
    <property type="project" value="InterPro"/>
</dbReference>
<dbReference type="PROSITE" id="PS50077">
    <property type="entry name" value="HEAT_REPEAT"/>
    <property type="match status" value="1"/>
</dbReference>
<dbReference type="Pfam" id="PF12894">
    <property type="entry name" value="ANAPC4_WD40"/>
    <property type="match status" value="1"/>
</dbReference>
<evidence type="ECO:0000256" key="4">
    <source>
        <dbReference type="ARBA" id="ARBA00022490"/>
    </source>
</evidence>
<evidence type="ECO:0000256" key="1">
    <source>
        <dbReference type="ARBA" id="ARBA00004496"/>
    </source>
</evidence>
<comment type="similarity">
    <text evidence="2">Belongs to the importin beta family. Importin beta-1 subfamily.</text>
</comment>
<dbReference type="InterPro" id="IPR001494">
    <property type="entry name" value="Importin-beta_N"/>
</dbReference>
<dbReference type="InterPro" id="IPR036322">
    <property type="entry name" value="WD40_repeat_dom_sf"/>
</dbReference>
<name>A0A8H6F7I0_9LECA</name>
<dbReference type="Proteomes" id="UP000593566">
    <property type="component" value="Unassembled WGS sequence"/>
</dbReference>
<evidence type="ECO:0000313" key="11">
    <source>
        <dbReference type="EMBL" id="KAF6218090.1"/>
    </source>
</evidence>
<dbReference type="RefSeq" id="XP_037147525.1">
    <property type="nucleotide sequence ID" value="XM_037297400.1"/>
</dbReference>
<dbReference type="InterPro" id="IPR015943">
    <property type="entry name" value="WD40/YVTN_repeat-like_dom_sf"/>
</dbReference>
<dbReference type="GO" id="GO:0005634">
    <property type="term" value="C:nucleus"/>
    <property type="evidence" value="ECO:0007669"/>
    <property type="project" value="UniProtKB-ARBA"/>
</dbReference>
<dbReference type="SUPFAM" id="SSF48371">
    <property type="entry name" value="ARM repeat"/>
    <property type="match status" value="1"/>
</dbReference>
<dbReference type="InterPro" id="IPR016024">
    <property type="entry name" value="ARM-type_fold"/>
</dbReference>
<dbReference type="EMBL" id="JACCJB010000024">
    <property type="protein sequence ID" value="KAF6218090.1"/>
    <property type="molecule type" value="Genomic_DNA"/>
</dbReference>
<evidence type="ECO:0000256" key="3">
    <source>
        <dbReference type="ARBA" id="ARBA00022448"/>
    </source>
</evidence>
<dbReference type="Pfam" id="PF12896">
    <property type="entry name" value="ANAPC4"/>
    <property type="match status" value="1"/>
</dbReference>
<proteinExistence type="inferred from homology"/>
<dbReference type="PANTHER" id="PTHR10527">
    <property type="entry name" value="IMPORTIN BETA"/>
    <property type="match status" value="1"/>
</dbReference>
<evidence type="ECO:0000256" key="5">
    <source>
        <dbReference type="ARBA" id="ARBA00022737"/>
    </source>
</evidence>
<evidence type="ECO:0000256" key="6">
    <source>
        <dbReference type="ARBA" id="ARBA00022927"/>
    </source>
</evidence>
<comment type="subcellular location">
    <subcellularLocation>
        <location evidence="1">Cytoplasm</location>
    </subcellularLocation>
</comment>
<feature type="repeat" description="HEAT" evidence="9">
    <location>
        <begin position="1199"/>
        <end position="1237"/>
    </location>
</feature>
<dbReference type="InterPro" id="IPR011989">
    <property type="entry name" value="ARM-like"/>
</dbReference>
<dbReference type="Pfam" id="PF03810">
    <property type="entry name" value="IBN_N"/>
    <property type="match status" value="1"/>
</dbReference>
<gene>
    <name evidence="11" type="ORF">HO133_006502</name>
</gene>
<evidence type="ECO:0000259" key="10">
    <source>
        <dbReference type="PROSITE" id="PS50166"/>
    </source>
</evidence>
<dbReference type="PROSITE" id="PS50166">
    <property type="entry name" value="IMPORTIN_B_NT"/>
    <property type="match status" value="1"/>
</dbReference>
<organism evidence="11 12">
    <name type="scientific">Letharia lupina</name>
    <dbReference type="NCBI Taxonomy" id="560253"/>
    <lineage>
        <taxon>Eukaryota</taxon>
        <taxon>Fungi</taxon>
        <taxon>Dikarya</taxon>
        <taxon>Ascomycota</taxon>
        <taxon>Pezizomycotina</taxon>
        <taxon>Lecanoromycetes</taxon>
        <taxon>OSLEUM clade</taxon>
        <taxon>Lecanoromycetidae</taxon>
        <taxon>Lecanorales</taxon>
        <taxon>Lecanorineae</taxon>
        <taxon>Parmeliaceae</taxon>
        <taxon>Letharia</taxon>
    </lineage>
</organism>
<feature type="domain" description="Importin N-terminal" evidence="10">
    <location>
        <begin position="809"/>
        <end position="890"/>
    </location>
</feature>
<dbReference type="FunFam" id="1.25.10.10:FF:000027">
    <property type="entry name" value="Importin subunit beta-1"/>
    <property type="match status" value="1"/>
</dbReference>
<evidence type="ECO:0000256" key="7">
    <source>
        <dbReference type="ARBA" id="ARBA00079884"/>
    </source>
</evidence>
<dbReference type="Pfam" id="PF25574">
    <property type="entry name" value="TPR_IMB1"/>
    <property type="match status" value="1"/>
</dbReference>
<dbReference type="Gene3D" id="2.130.10.10">
    <property type="entry name" value="YVTN repeat-like/Quinoprotein amine dehydrogenase"/>
    <property type="match status" value="1"/>
</dbReference>
<comment type="caution">
    <text evidence="11">The sequence shown here is derived from an EMBL/GenBank/DDBJ whole genome shotgun (WGS) entry which is preliminary data.</text>
</comment>
<dbReference type="GO" id="GO:0006606">
    <property type="term" value="P:protein import into nucleus"/>
    <property type="evidence" value="ECO:0007669"/>
    <property type="project" value="InterPro"/>
</dbReference>
<protein>
    <recommendedName>
        <fullName evidence="7">Importin-95</fullName>
    </recommendedName>
    <alternativeName>
        <fullName evidence="8">Karyopherin-95</fullName>
    </alternativeName>
</protein>
<dbReference type="Gene3D" id="1.25.10.10">
    <property type="entry name" value="Leucine-rich Repeat Variant"/>
    <property type="match status" value="1"/>
</dbReference>
<evidence type="ECO:0000256" key="9">
    <source>
        <dbReference type="PROSITE-ProRule" id="PRU00103"/>
    </source>
</evidence>
<evidence type="ECO:0000313" key="12">
    <source>
        <dbReference type="Proteomes" id="UP000593566"/>
    </source>
</evidence>
<dbReference type="SUPFAM" id="SSF50978">
    <property type="entry name" value="WD40 repeat-like"/>
    <property type="match status" value="1"/>
</dbReference>
<dbReference type="InterPro" id="IPR058584">
    <property type="entry name" value="IMB1_TNPO1-like_TPR"/>
</dbReference>
<dbReference type="InterPro" id="IPR024977">
    <property type="entry name" value="Apc4-like_WD40_dom"/>
</dbReference>
<keyword evidence="6" id="KW-0653">Protein transport</keyword>
<keyword evidence="4" id="KW-0963">Cytoplasm</keyword>
<keyword evidence="12" id="KW-1185">Reference proteome</keyword>
<keyword evidence="5" id="KW-0677">Repeat</keyword>
<dbReference type="GO" id="GO:0005737">
    <property type="term" value="C:cytoplasm"/>
    <property type="evidence" value="ECO:0007669"/>
    <property type="project" value="UniProtKB-SubCell"/>
</dbReference>
<sequence length="1659" mass="184500">MADPLAEKLVQPAVNPRHLAYCPSMDLIALASIDEHICVYRLNGQQVFGIANKQSGNGIKQIKWKPNGQSLATAYDNNFLILTNAHTGKTVHQIDCSAYSKSQICCLGWGINFTDGNKVGWELDKFKDEVTLDDMISQNPRVKSMDSVPDLPLDLALLDVEASLPKLSPLSPGGIEDDIFSSRASLDTLFQPLTIGSTDSADILLVGFEDGTVHLSIYDSFEIGSFNLQQASRGFRNCRPILHCSHPYSTTHSMLVSAPIEDQEELHIVPLDLRLLSNAGRYLSLLASKSTQLHNVLRYIHQVQRQMYHDFKTSRDLPSKYIANIEESLQEQADYNWMQAAYHLVVTGDCYPEVKEWLVDQLGERGHKRWEKATTTGYESVRRLAHENLLPALERFTVLVSRLRGLSRFQLSNANLGLSTQEFDDVLDTISCLQLMAHQILITSGSELRQFLAFSAWLRQEIEIQASDASVAEFAEKDVNLDHASTLEYIQGAMTQSQLASFFILEARAEEKPPRDLAAEGRSLFELSKRGLQNASREDSSASQLPPLDALMKKLDTQCNVIFKRIAETQRRNVRFGAPVYLQKGVPSCMDMRMLHELVGEKKELVLYVVLGPVTHQSDVRIYRIVLEIKNGMSSTKSVEGAVIKTASWEFRDVKFVDDDELVLAVSAESSSQLFRIPYRESANASGKLAYATINERNVEQRMDGNTDHSSIDLSRPDVASAYMWQEFPDGVSWTPERMEVNGRKGRRVICVLAQDRFHYRVYDLDGSSSGGEVQDTRTEGSDEPSWTMDVSQVLESTFSPDASARQNAEQQLSQAAELNFSTYLITLAQELANEKAQPGVRQAAGIALKNAFSAREYTRLREIQSRWLQSVDVNTKSSVRDLALQTLASKDTRAGQAAAQFISSIAAIDIPRNQWQELMPALVENVGEGADHLKQASLQTIGYICEAEDQDLRDSLVQHSNAILTAVVQGARKEESNKDVRLAAINSLSDSLEFVRTNFDNEGERNYIMQVICEATQSGDNRIEASSYGCLNRIMGLYYDKMKFYMEKALFGLTIMGMKNQEEDVAKLAIEFWCTVCEEEIAIEDDNAMAAAEGSELRPFFKFARIAFREVVPVLLHLLAQQDEDASDEDYNISRAAYQCLQLYAQTVGGELVQTVLSFVEVNLRHADWHFRDAAVSAFGAIMEGPDEKMLQPLIKQGLPVLIGMMDDPVVQVKDSAAFALGRICENVSESIDPQEHLRPLIGALFGGLSSSPKMAGSCCWALMNLAERFSGDPGCQENPMSPHFQESIQRLLTATEGPEADNQLRMAAYEVLNAFVTNAANDSLPIVAKLSEVILERLEKTIPMQQQIVSVEDRITLEEIQTSLTSVLLAIVQRLEGEIKPAADRIMNVLLQILSSVGSKSSVPDTVFAAVGALANALEEDFAKYMSSFSSFLYNALGNREEPGLCAMAIGLVSDVTRALGQLSQPYCDTFMNYLLQNLSDKSVSNQFRPAILQTFGDIAQAIGPHFETYLSVVAQVLQTAASVTMGESAAFEMFDYVISLREGIMDAWSGAILAMKTKPQILMPYVESVFSILSVIAQDPNRSEALVRSAMGVIGDLADTFPNGEYANYYRAEWITQMIKETKSNREFQGRTIETARWAREQVKRQTGNAQAAHLS</sequence>
<reference evidence="11 12" key="1">
    <citation type="journal article" date="2020" name="Genomics">
        <title>Complete, high-quality genomes from long-read metagenomic sequencing of two wolf lichen thalli reveals enigmatic genome architecture.</title>
        <authorList>
            <person name="McKenzie S.K."/>
            <person name="Walston R.F."/>
            <person name="Allen J.L."/>
        </authorList>
    </citation>
    <scope>NUCLEOTIDE SEQUENCE [LARGE SCALE GENOMIC DNA]</scope>
    <source>
        <strain evidence="11">WasteWater1</strain>
    </source>
</reference>
<keyword evidence="3" id="KW-0813">Transport</keyword>
<dbReference type="Pfam" id="PF13513">
    <property type="entry name" value="HEAT_EZ"/>
    <property type="match status" value="1"/>
</dbReference>
<accession>A0A8H6F7I0</accession>
<evidence type="ECO:0000256" key="2">
    <source>
        <dbReference type="ARBA" id="ARBA00010907"/>
    </source>
</evidence>
<dbReference type="InterPro" id="IPR024790">
    <property type="entry name" value="APC4_long_dom"/>
</dbReference>
<dbReference type="InterPro" id="IPR021133">
    <property type="entry name" value="HEAT_type_2"/>
</dbReference>
<dbReference type="GeneID" id="59334903"/>